<dbReference type="Pfam" id="PF13639">
    <property type="entry name" value="zf-RING_2"/>
    <property type="match status" value="1"/>
</dbReference>
<keyword evidence="4" id="KW-0862">Zinc</keyword>
<protein>
    <submittedName>
        <fullName evidence="9">E3 ubiquitin-protein ligase RNF126-A-like</fullName>
    </submittedName>
</protein>
<accession>A0AAJ6TGC5</accession>
<dbReference type="GO" id="GO:0016020">
    <property type="term" value="C:membrane"/>
    <property type="evidence" value="ECO:0007669"/>
    <property type="project" value="UniProtKB-SubCell"/>
</dbReference>
<dbReference type="PANTHER" id="PTHR46151">
    <property type="entry name" value="NEP1-INTERACTING PROTEIN-LIKE 2"/>
    <property type="match status" value="1"/>
</dbReference>
<evidence type="ECO:0000256" key="5">
    <source>
        <dbReference type="ARBA" id="ARBA00023136"/>
    </source>
</evidence>
<name>A0AAJ6TGC5_POPEU</name>
<dbReference type="Gene3D" id="3.30.40.10">
    <property type="entry name" value="Zinc/RING finger domain, C3HC4 (zinc finger)"/>
    <property type="match status" value="1"/>
</dbReference>
<dbReference type="InterPro" id="IPR001841">
    <property type="entry name" value="Znf_RING"/>
</dbReference>
<evidence type="ECO:0000313" key="8">
    <source>
        <dbReference type="Proteomes" id="UP000694918"/>
    </source>
</evidence>
<keyword evidence="3 6" id="KW-0863">Zinc-finger</keyword>
<dbReference type="KEGG" id="peu:105115589"/>
<gene>
    <name evidence="9" type="primary">LOC105115589</name>
</gene>
<dbReference type="SUPFAM" id="SSF57850">
    <property type="entry name" value="RING/U-box"/>
    <property type="match status" value="1"/>
</dbReference>
<organism evidence="8 9">
    <name type="scientific">Populus euphratica</name>
    <name type="common">Euphrates poplar</name>
    <dbReference type="NCBI Taxonomy" id="75702"/>
    <lineage>
        <taxon>Eukaryota</taxon>
        <taxon>Viridiplantae</taxon>
        <taxon>Streptophyta</taxon>
        <taxon>Embryophyta</taxon>
        <taxon>Tracheophyta</taxon>
        <taxon>Spermatophyta</taxon>
        <taxon>Magnoliopsida</taxon>
        <taxon>eudicotyledons</taxon>
        <taxon>Gunneridae</taxon>
        <taxon>Pentapetalae</taxon>
        <taxon>rosids</taxon>
        <taxon>fabids</taxon>
        <taxon>Malpighiales</taxon>
        <taxon>Salicaceae</taxon>
        <taxon>Saliceae</taxon>
        <taxon>Populus</taxon>
    </lineage>
</organism>
<comment type="subcellular location">
    <subcellularLocation>
        <location evidence="1">Membrane</location>
    </subcellularLocation>
</comment>
<dbReference type="GeneID" id="105115589"/>
<keyword evidence="8" id="KW-1185">Reference proteome</keyword>
<evidence type="ECO:0000256" key="6">
    <source>
        <dbReference type="PROSITE-ProRule" id="PRU00175"/>
    </source>
</evidence>
<evidence type="ECO:0000256" key="3">
    <source>
        <dbReference type="ARBA" id="ARBA00022771"/>
    </source>
</evidence>
<keyword evidence="2" id="KW-0479">Metal-binding</keyword>
<dbReference type="AlphaFoldDB" id="A0AAJ6TGC5"/>
<dbReference type="PROSITE" id="PS50089">
    <property type="entry name" value="ZF_RING_2"/>
    <property type="match status" value="1"/>
</dbReference>
<evidence type="ECO:0000259" key="7">
    <source>
        <dbReference type="PROSITE" id="PS50089"/>
    </source>
</evidence>
<dbReference type="PANTHER" id="PTHR46151:SF19">
    <property type="entry name" value="NEP1-INTERACTING PROTEIN 1-LIKE ISOFORM X1"/>
    <property type="match status" value="1"/>
</dbReference>
<evidence type="ECO:0000256" key="2">
    <source>
        <dbReference type="ARBA" id="ARBA00022723"/>
    </source>
</evidence>
<evidence type="ECO:0000256" key="4">
    <source>
        <dbReference type="ARBA" id="ARBA00022833"/>
    </source>
</evidence>
<dbReference type="Proteomes" id="UP000694918">
    <property type="component" value="Unplaced"/>
</dbReference>
<dbReference type="InterPro" id="IPR013083">
    <property type="entry name" value="Znf_RING/FYVE/PHD"/>
</dbReference>
<dbReference type="GO" id="GO:0008270">
    <property type="term" value="F:zinc ion binding"/>
    <property type="evidence" value="ECO:0007669"/>
    <property type="project" value="UniProtKB-KW"/>
</dbReference>
<proteinExistence type="predicted"/>
<feature type="domain" description="RING-type" evidence="7">
    <location>
        <begin position="165"/>
        <end position="206"/>
    </location>
</feature>
<reference evidence="9" key="1">
    <citation type="submission" date="2025-08" db="UniProtKB">
        <authorList>
            <consortium name="RefSeq"/>
        </authorList>
    </citation>
    <scope>IDENTIFICATION</scope>
</reference>
<dbReference type="SMART" id="SM00184">
    <property type="entry name" value="RING"/>
    <property type="match status" value="1"/>
</dbReference>
<dbReference type="RefSeq" id="XP_011010823.1">
    <property type="nucleotide sequence ID" value="XM_011012521.1"/>
</dbReference>
<sequence length="227" mass="25487">MKPSKHSPNCCEFSAKEITVEFIIVKESCDGSSPVKSRQSFPVKRGELVWDRLKERTYRRLLRSIGIRLSPTVKADLIELVSRVAYSLPSQADHIFVCIITSEPSHYAKFNVVTGIHVDEDKEVSWDTVENPLLHVLQACKPPIPCLKKVKIDEDNVGSNEALCCAICLQDFPAASEAATTTCSHVYHPHCIVKWLLKSTTCPMCRSKLPTGSFFFHSLGTQIRLRD</sequence>
<evidence type="ECO:0000256" key="1">
    <source>
        <dbReference type="ARBA" id="ARBA00004370"/>
    </source>
</evidence>
<evidence type="ECO:0000313" key="9">
    <source>
        <dbReference type="RefSeq" id="XP_011010823.1"/>
    </source>
</evidence>
<keyword evidence="5" id="KW-0472">Membrane</keyword>